<name>A0A7J3VSW8_CALS0</name>
<dbReference type="SUPFAM" id="SSF89155">
    <property type="entry name" value="TorD-like"/>
    <property type="match status" value="1"/>
</dbReference>
<evidence type="ECO:0000256" key="1">
    <source>
        <dbReference type="ARBA" id="ARBA00023186"/>
    </source>
</evidence>
<gene>
    <name evidence="2" type="ORF">ENM31_00255</name>
</gene>
<keyword evidence="1" id="KW-0143">Chaperone</keyword>
<dbReference type="AlphaFoldDB" id="A0A7J3VSW8"/>
<dbReference type="InterPro" id="IPR020945">
    <property type="entry name" value="DMSO/NO3_reduct_chaperone"/>
</dbReference>
<sequence length="212" mass="24169">MEKNTHVDKLLTLSLFHNVLARSFSPKREEVAKSLMLLEEITRRVPCEDVRKLLLEMLQNIEKDPEATSDYFKLFELGASPPYETSYTSSSKKEALVLEKADVAGFYRAFGVKHAGEYPDHVAVQLEFLSLLLLKEAAALGEGDEENAETCRQARMKFLEKHLGGWVRLFSQHVEKNAEKPAYVLWCRILVESLKLATVCLRGAVNKPEQEW</sequence>
<dbReference type="EMBL" id="DRXH01000010">
    <property type="protein sequence ID" value="HHM43716.1"/>
    <property type="molecule type" value="Genomic_DNA"/>
</dbReference>
<dbReference type="InterPro" id="IPR050289">
    <property type="entry name" value="TorD/DmsD_chaperones"/>
</dbReference>
<dbReference type="Pfam" id="PF02613">
    <property type="entry name" value="Nitrate_red_del"/>
    <property type="match status" value="1"/>
</dbReference>
<protein>
    <recommendedName>
        <fullName evidence="3">Dehydrogenase</fullName>
    </recommendedName>
</protein>
<dbReference type="Gene3D" id="1.10.3480.10">
    <property type="entry name" value="TorD-like"/>
    <property type="match status" value="1"/>
</dbReference>
<dbReference type="InterPro" id="IPR036411">
    <property type="entry name" value="TorD-like_sf"/>
</dbReference>
<evidence type="ECO:0008006" key="3">
    <source>
        <dbReference type="Google" id="ProtNLM"/>
    </source>
</evidence>
<proteinExistence type="predicted"/>
<dbReference type="PANTHER" id="PTHR34227:SF1">
    <property type="entry name" value="DIMETHYL SULFOXIDE REDUCTASE CHAPERONE-RELATED"/>
    <property type="match status" value="1"/>
</dbReference>
<comment type="caution">
    <text evidence="2">The sequence shown here is derived from an EMBL/GenBank/DDBJ whole genome shotgun (WGS) entry which is preliminary data.</text>
</comment>
<dbReference type="PANTHER" id="PTHR34227">
    <property type="entry name" value="CHAPERONE PROTEIN YCDY"/>
    <property type="match status" value="1"/>
</dbReference>
<organism evidence="2">
    <name type="scientific">Caldiarchaeum subterraneum</name>
    <dbReference type="NCBI Taxonomy" id="311458"/>
    <lineage>
        <taxon>Archaea</taxon>
        <taxon>Nitrososphaerota</taxon>
        <taxon>Candidatus Caldarchaeales</taxon>
        <taxon>Candidatus Caldarchaeaceae</taxon>
        <taxon>Candidatus Caldarchaeum</taxon>
    </lineage>
</organism>
<reference evidence="2" key="1">
    <citation type="journal article" date="2020" name="mSystems">
        <title>Genome- and Community-Level Interaction Insights into Carbon Utilization and Element Cycling Functions of Hydrothermarchaeota in Hydrothermal Sediment.</title>
        <authorList>
            <person name="Zhou Z."/>
            <person name="Liu Y."/>
            <person name="Xu W."/>
            <person name="Pan J."/>
            <person name="Luo Z.H."/>
            <person name="Li M."/>
        </authorList>
    </citation>
    <scope>NUCLEOTIDE SEQUENCE [LARGE SCALE GENOMIC DNA]</scope>
    <source>
        <strain evidence="2">SpSt-1074</strain>
    </source>
</reference>
<evidence type="ECO:0000313" key="2">
    <source>
        <dbReference type="EMBL" id="HHM43716.1"/>
    </source>
</evidence>
<accession>A0A7J3VSW8</accession>